<sequence length="225" mass="24243">MDSRSYAYLSVNLARNGKLPVHINEVEKDGELVTSLESAVADTEGSGETTCKKLLESKETLKHVFYQIMDPQQKPDYRQLLQTSLNEGLGAFTKKEYPKTEDEWQAIWGNEAGANLAYLLSANSTTVGCIVGKCTAEQTEPIGPTKRDTEAELKTAVLFCQLAPEATKNQAPFDEEYFTGLIARTAQLADMTADDLKATNGSAAAAAVPTIVFAGLVAMLAVVSA</sequence>
<dbReference type="AlphaFoldDB" id="U6L634"/>
<accession>U6L634</accession>
<evidence type="ECO:0000313" key="3">
    <source>
        <dbReference type="Proteomes" id="UP000030750"/>
    </source>
</evidence>
<keyword evidence="1" id="KW-1133">Transmembrane helix</keyword>
<organism evidence="2 3">
    <name type="scientific">Eimeria brunetti</name>
    <dbReference type="NCBI Taxonomy" id="51314"/>
    <lineage>
        <taxon>Eukaryota</taxon>
        <taxon>Sar</taxon>
        <taxon>Alveolata</taxon>
        <taxon>Apicomplexa</taxon>
        <taxon>Conoidasida</taxon>
        <taxon>Coccidia</taxon>
        <taxon>Eucoccidiorida</taxon>
        <taxon>Eimeriorina</taxon>
        <taxon>Eimeriidae</taxon>
        <taxon>Eimeria</taxon>
    </lineage>
</organism>
<proteinExistence type="predicted"/>
<evidence type="ECO:0000256" key="1">
    <source>
        <dbReference type="SAM" id="Phobius"/>
    </source>
</evidence>
<keyword evidence="1" id="KW-0472">Membrane</keyword>
<keyword evidence="3" id="KW-1185">Reference proteome</keyword>
<protein>
    <submittedName>
        <fullName evidence="2">SAG family member</fullName>
    </submittedName>
</protein>
<reference evidence="2" key="1">
    <citation type="submission" date="2013-10" db="EMBL/GenBank/DDBJ databases">
        <title>Genomic analysis of the causative agents of coccidiosis in chickens.</title>
        <authorList>
            <person name="Reid A.J."/>
            <person name="Blake D."/>
            <person name="Billington K."/>
            <person name="Browne H."/>
            <person name="Dunn M."/>
            <person name="Hung S."/>
            <person name="Kawahara F."/>
            <person name="Miranda-Saavedra D."/>
            <person name="Mourier T."/>
            <person name="Nagra H."/>
            <person name="Otto T.D."/>
            <person name="Rawlings N."/>
            <person name="Sanchez A."/>
            <person name="Sanders M."/>
            <person name="Subramaniam C."/>
            <person name="Tay Y."/>
            <person name="Dear P."/>
            <person name="Doerig C."/>
            <person name="Gruber A."/>
            <person name="Parkinson J."/>
            <person name="Shirley M."/>
            <person name="Wan K.L."/>
            <person name="Berriman M."/>
            <person name="Tomley F."/>
            <person name="Pain A."/>
        </authorList>
    </citation>
    <scope>NUCLEOTIDE SEQUENCE [LARGE SCALE GENOMIC DNA]</scope>
    <source>
        <strain evidence="2">Houghton</strain>
    </source>
</reference>
<name>U6L634_9EIME</name>
<reference evidence="2" key="2">
    <citation type="submission" date="2013-10" db="EMBL/GenBank/DDBJ databases">
        <authorList>
            <person name="Aslett M."/>
        </authorList>
    </citation>
    <scope>NUCLEOTIDE SEQUENCE [LARGE SCALE GENOMIC DNA]</scope>
    <source>
        <strain evidence="2">Houghton</strain>
    </source>
</reference>
<dbReference type="VEuPathDB" id="ToxoDB:EBH_0004460"/>
<evidence type="ECO:0000313" key="2">
    <source>
        <dbReference type="EMBL" id="CDJ45611.1"/>
    </source>
</evidence>
<dbReference type="EMBL" id="HG710173">
    <property type="protein sequence ID" value="CDJ45611.1"/>
    <property type="molecule type" value="Genomic_DNA"/>
</dbReference>
<gene>
    <name evidence="2" type="ORF">EBH_0004460</name>
</gene>
<dbReference type="OrthoDB" id="347247at2759"/>
<feature type="transmembrane region" description="Helical" evidence="1">
    <location>
        <begin position="203"/>
        <end position="223"/>
    </location>
</feature>
<dbReference type="Proteomes" id="UP000030750">
    <property type="component" value="Unassembled WGS sequence"/>
</dbReference>
<keyword evidence="1" id="KW-0812">Transmembrane</keyword>